<dbReference type="GO" id="GO:0016757">
    <property type="term" value="F:glycosyltransferase activity"/>
    <property type="evidence" value="ECO:0007669"/>
    <property type="project" value="InterPro"/>
</dbReference>
<evidence type="ECO:0000259" key="2">
    <source>
        <dbReference type="Pfam" id="PF13579"/>
    </source>
</evidence>
<dbReference type="Pfam" id="PF00534">
    <property type="entry name" value="Glycos_transf_1"/>
    <property type="match status" value="1"/>
</dbReference>
<protein>
    <recommendedName>
        <fullName evidence="5">Glycosyltransferase WbuB</fullName>
    </recommendedName>
</protein>
<dbReference type="Gene3D" id="3.40.50.2000">
    <property type="entry name" value="Glycogen Phosphorylase B"/>
    <property type="match status" value="2"/>
</dbReference>
<dbReference type="InterPro" id="IPR001296">
    <property type="entry name" value="Glyco_trans_1"/>
</dbReference>
<comment type="caution">
    <text evidence="3">The sequence shown here is derived from an EMBL/GenBank/DDBJ whole genome shotgun (WGS) entry which is preliminary data.</text>
</comment>
<dbReference type="Pfam" id="PF13579">
    <property type="entry name" value="Glyco_trans_4_4"/>
    <property type="match status" value="1"/>
</dbReference>
<evidence type="ECO:0000313" key="4">
    <source>
        <dbReference type="Proteomes" id="UP000239366"/>
    </source>
</evidence>
<dbReference type="AlphaFoldDB" id="A0A2S7T6P0"/>
<dbReference type="OrthoDB" id="9811902at2"/>
<dbReference type="CDD" id="cd03794">
    <property type="entry name" value="GT4_WbuB-like"/>
    <property type="match status" value="1"/>
</dbReference>
<accession>A0A2S7T6P0</accession>
<dbReference type="InterPro" id="IPR028098">
    <property type="entry name" value="Glyco_trans_4-like_N"/>
</dbReference>
<dbReference type="PANTHER" id="PTHR12526:SF638">
    <property type="entry name" value="SPORE COAT PROTEIN SA"/>
    <property type="match status" value="1"/>
</dbReference>
<dbReference type="SUPFAM" id="SSF53756">
    <property type="entry name" value="UDP-Glycosyltransferase/glycogen phosphorylase"/>
    <property type="match status" value="1"/>
</dbReference>
<dbReference type="EMBL" id="MQVX01000001">
    <property type="protein sequence ID" value="PQJ15251.1"/>
    <property type="molecule type" value="Genomic_DNA"/>
</dbReference>
<dbReference type="RefSeq" id="WP_105000903.1">
    <property type="nucleotide sequence ID" value="NZ_MQVX01000001.1"/>
</dbReference>
<organism evidence="3 4">
    <name type="scientific">Aureicoccus marinus</name>
    <dbReference type="NCBI Taxonomy" id="754435"/>
    <lineage>
        <taxon>Bacteria</taxon>
        <taxon>Pseudomonadati</taxon>
        <taxon>Bacteroidota</taxon>
        <taxon>Flavobacteriia</taxon>
        <taxon>Flavobacteriales</taxon>
        <taxon>Flavobacteriaceae</taxon>
        <taxon>Aureicoccus</taxon>
    </lineage>
</organism>
<evidence type="ECO:0000259" key="1">
    <source>
        <dbReference type="Pfam" id="PF00534"/>
    </source>
</evidence>
<proteinExistence type="predicted"/>
<feature type="domain" description="Glycosyltransferase subfamily 4-like N-terminal" evidence="2">
    <location>
        <begin position="18"/>
        <end position="189"/>
    </location>
</feature>
<feature type="domain" description="Glycosyl transferase family 1" evidence="1">
    <location>
        <begin position="207"/>
        <end position="373"/>
    </location>
</feature>
<reference evidence="4" key="1">
    <citation type="submission" date="2016-11" db="EMBL/GenBank/DDBJ databases">
        <title>Trade-off between light-utilization and light-protection in marine flavobacteria.</title>
        <authorList>
            <person name="Kumagai Y."/>
            <person name="Yoshizawa S."/>
            <person name="Kogure K."/>
        </authorList>
    </citation>
    <scope>NUCLEOTIDE SEQUENCE [LARGE SCALE GENOMIC DNA]</scope>
    <source>
        <strain evidence="4">SG-18</strain>
    </source>
</reference>
<sequence>MKILYIHQYFNTPREPGGTRSYWIAQEMIKRGHEVTMITSRYPQKEFKRVEEVDGISVIYLRVNYSNKMGIFKRLVSFTRFMLASTKEAFAQKNTDVVFATSTPLTIGIPAYLLKKFKRIPYIFEVRDLWPEVPIQMGAIKNKLIIGLTRQLERTIYNNAKHIVALSPGMEEGVIQAGIKKEKVSMVPNMAKIDQFYSRPINQEILSRFNLDQEKFRIIYFGALGQANAIDYIVDVADLLKSNSDIEFVFIGRGAMQNYLESEIQNRGLVNVKYLGAFKMDITSELVNASQVSLVTFSDIPILKTNSPNKLFDSLSAGKPIIVNSAGWTKAMVEQYDCGFFVDPKDPKDCATKITDIYREEAKLGMMGENSRNLATSQYDKGILCRELVDIVEANFF</sequence>
<gene>
    <name evidence="3" type="ORF">BST99_05475</name>
</gene>
<dbReference type="PANTHER" id="PTHR12526">
    <property type="entry name" value="GLYCOSYLTRANSFERASE"/>
    <property type="match status" value="1"/>
</dbReference>
<evidence type="ECO:0000313" key="3">
    <source>
        <dbReference type="EMBL" id="PQJ15251.1"/>
    </source>
</evidence>
<name>A0A2S7T6P0_9FLAO</name>
<keyword evidence="4" id="KW-1185">Reference proteome</keyword>
<evidence type="ECO:0008006" key="5">
    <source>
        <dbReference type="Google" id="ProtNLM"/>
    </source>
</evidence>
<dbReference type="Proteomes" id="UP000239366">
    <property type="component" value="Unassembled WGS sequence"/>
</dbReference>